<evidence type="ECO:0000313" key="4">
    <source>
        <dbReference type="Proteomes" id="UP000291213"/>
    </source>
</evidence>
<dbReference type="Proteomes" id="UP000291213">
    <property type="component" value="Unassembled WGS sequence"/>
</dbReference>
<feature type="transmembrane region" description="Helical" evidence="2">
    <location>
        <begin position="76"/>
        <end position="98"/>
    </location>
</feature>
<keyword evidence="2" id="KW-0812">Transmembrane</keyword>
<evidence type="ECO:0000256" key="2">
    <source>
        <dbReference type="SAM" id="Phobius"/>
    </source>
</evidence>
<dbReference type="AlphaFoldDB" id="A0A401H970"/>
<accession>A0A401H970</accession>
<keyword evidence="1" id="KW-0175">Coiled coil</keyword>
<protein>
    <recommendedName>
        <fullName evidence="5">DUF106 domain-containing protein</fullName>
    </recommendedName>
</protein>
<evidence type="ECO:0000256" key="1">
    <source>
        <dbReference type="SAM" id="Coils"/>
    </source>
</evidence>
<dbReference type="RefSeq" id="WP_131159909.1">
    <property type="nucleotide sequence ID" value="NZ_BDMD01000032.1"/>
</dbReference>
<evidence type="ECO:0000313" key="3">
    <source>
        <dbReference type="EMBL" id="GBF08879.1"/>
    </source>
</evidence>
<feature type="transmembrane region" description="Helical" evidence="2">
    <location>
        <begin position="118"/>
        <end position="137"/>
    </location>
</feature>
<organism evidence="3 4">
    <name type="scientific">Aeropyrum pernix</name>
    <dbReference type="NCBI Taxonomy" id="56636"/>
    <lineage>
        <taxon>Archaea</taxon>
        <taxon>Thermoproteota</taxon>
        <taxon>Thermoprotei</taxon>
        <taxon>Desulfurococcales</taxon>
        <taxon>Desulfurococcaceae</taxon>
        <taxon>Aeropyrum</taxon>
    </lineage>
</organism>
<evidence type="ECO:0008006" key="5">
    <source>
        <dbReference type="Google" id="ProtNLM"/>
    </source>
</evidence>
<keyword evidence="2" id="KW-0472">Membrane</keyword>
<feature type="coiled-coil region" evidence="1">
    <location>
        <begin position="34"/>
        <end position="61"/>
    </location>
</feature>
<keyword evidence="2" id="KW-1133">Transmembrane helix</keyword>
<dbReference type="EMBL" id="BDMD01000032">
    <property type="protein sequence ID" value="GBF08879.1"/>
    <property type="molecule type" value="Genomic_DNA"/>
</dbReference>
<comment type="caution">
    <text evidence="3">The sequence shown here is derived from an EMBL/GenBank/DDBJ whole genome shotgun (WGS) entry which is preliminary data.</text>
</comment>
<gene>
    <name evidence="3" type="ORF">apy_06040</name>
</gene>
<sequence length="142" mass="16012">MVVYLIPVATGFLSVYLAKVVYNRLVPREAVLWAMEVSRRYRELEREAARSRRAAKKLREAAPEAKRARSIIFKSIIVKIGLLMAVYTVLGVVALTLVPAIPSPYKLPLITLNTPEGPVLSSLFAHFFSFLYAALLYRDEMV</sequence>
<name>A0A401H970_AERPX</name>
<proteinExistence type="predicted"/>
<reference evidence="3 4" key="1">
    <citation type="submission" date="2017-02" db="EMBL/GenBank/DDBJ databases">
        <title>isolation and characterization of a novel temperate virus Aeropyrum globular virus 1 infecting hyperthermophilic archaeon Aeropyrum.</title>
        <authorList>
            <person name="Yumiya M."/>
            <person name="Yoshida T."/>
            <person name="Sako Y."/>
        </authorList>
    </citation>
    <scope>NUCLEOTIDE SEQUENCE [LARGE SCALE GENOMIC DNA]</scope>
    <source>
        <strain evidence="3 4">YK1-12-2013</strain>
    </source>
</reference>
<dbReference type="OrthoDB" id="381604at2157"/>